<comment type="caution">
    <text evidence="7">The sequence shown here is derived from an EMBL/GenBank/DDBJ whole genome shotgun (WGS) entry which is preliminary data.</text>
</comment>
<keyword evidence="2 5" id="KW-0812">Transmembrane</keyword>
<organism evidence="7">
    <name type="scientific">Populus alba</name>
    <name type="common">White poplar</name>
    <dbReference type="NCBI Taxonomy" id="43335"/>
    <lineage>
        <taxon>Eukaryota</taxon>
        <taxon>Viridiplantae</taxon>
        <taxon>Streptophyta</taxon>
        <taxon>Embryophyta</taxon>
        <taxon>Tracheophyta</taxon>
        <taxon>Spermatophyta</taxon>
        <taxon>Magnoliopsida</taxon>
        <taxon>eudicotyledons</taxon>
        <taxon>Gunneridae</taxon>
        <taxon>Pentapetalae</taxon>
        <taxon>rosids</taxon>
        <taxon>fabids</taxon>
        <taxon>Malpighiales</taxon>
        <taxon>Salicaceae</taxon>
        <taxon>Saliceae</taxon>
        <taxon>Populus</taxon>
    </lineage>
</organism>
<evidence type="ECO:0000256" key="2">
    <source>
        <dbReference type="ARBA" id="ARBA00022692"/>
    </source>
</evidence>
<evidence type="ECO:0000256" key="5">
    <source>
        <dbReference type="RuleBase" id="RU365084"/>
    </source>
</evidence>
<proteinExistence type="inferred from homology"/>
<dbReference type="PANTHER" id="PTHR35998:SF1">
    <property type="entry name" value="OS02G0127900 PROTEIN"/>
    <property type="match status" value="1"/>
</dbReference>
<keyword evidence="3 5" id="KW-1133">Transmembrane helix</keyword>
<comment type="similarity">
    <text evidence="5">Belongs to the DPM2 family.</text>
</comment>
<feature type="region of interest" description="Disordered" evidence="6">
    <location>
        <begin position="85"/>
        <end position="105"/>
    </location>
</feature>
<evidence type="ECO:0000313" key="7">
    <source>
        <dbReference type="EMBL" id="TKR85452.1"/>
    </source>
</evidence>
<reference evidence="7" key="1">
    <citation type="submission" date="2018-10" db="EMBL/GenBank/DDBJ databases">
        <title>Population genomic analysis revealed the cold adaptation of white poplar.</title>
        <authorList>
            <person name="Liu Y.-J."/>
        </authorList>
    </citation>
    <scope>NUCLEOTIDE SEQUENCE [LARGE SCALE GENOMIC DNA]</scope>
    <source>
        <strain evidence="7">PAL-ZL1</strain>
    </source>
</reference>
<comment type="function">
    <text evidence="5">Regulatory subunit of the dolichol-phosphate mannose (DPM) synthase complex; essential for the ER localization.</text>
</comment>
<evidence type="ECO:0000256" key="3">
    <source>
        <dbReference type="ARBA" id="ARBA00022989"/>
    </source>
</evidence>
<dbReference type="EMBL" id="RCHU01000939">
    <property type="protein sequence ID" value="TKR85452.1"/>
    <property type="molecule type" value="Genomic_DNA"/>
</dbReference>
<name>A0A4U5NR01_POPAL</name>
<dbReference type="GO" id="GO:0030234">
    <property type="term" value="F:enzyme regulator activity"/>
    <property type="evidence" value="ECO:0007669"/>
    <property type="project" value="UniProtKB-UniRule"/>
</dbReference>
<keyword evidence="5" id="KW-0256">Endoplasmic reticulum</keyword>
<evidence type="ECO:0000256" key="1">
    <source>
        <dbReference type="ARBA" id="ARBA00004141"/>
    </source>
</evidence>
<keyword evidence="4 5" id="KW-0472">Membrane</keyword>
<dbReference type="GO" id="GO:0005789">
    <property type="term" value="C:endoplasmic reticulum membrane"/>
    <property type="evidence" value="ECO:0007669"/>
    <property type="project" value="UniProtKB-SubCell"/>
</dbReference>
<accession>A0A4U5NR01</accession>
<dbReference type="PANTHER" id="PTHR35998">
    <property type="entry name" value="OS02G0127900 PROTEIN"/>
    <property type="match status" value="1"/>
</dbReference>
<protein>
    <recommendedName>
        <fullName evidence="5">Dolichol phosphate-mannose biosynthesis regulatory protein</fullName>
    </recommendedName>
</protein>
<dbReference type="GO" id="GO:0180047">
    <property type="term" value="P:dolichol phosphate mannose biosynthetic process"/>
    <property type="evidence" value="ECO:0007669"/>
    <property type="project" value="InterPro"/>
</dbReference>
<sequence>MVLWEIALGTAYFLGLKRAYKLASRIQLRIISPKYPRIRQFVQRRTRAIFDVALKVHLNVQQRDIEVGRNLGNRILRWLHQMKPSAQIQGPSPEKPTNGASSNMNVTNQVTNTSHLKASGIGRTSRCQESYRHLFTSPRSTWSKPFSIAMMMRPSRPAGIFTQYRHLSIQGPGMSRPNYIIGGGCGFRGVFRKDMMRNRLLHFSNLSSFERREQAQTTANTGMELADRAVGFLLSLTSISIFTYYTFWVIILPFVDSDHFIHHYFLPQEYAILVPVFAGMVLLCFLSVFVGFVMLKSKKKKA</sequence>
<dbReference type="Pfam" id="PF07297">
    <property type="entry name" value="DPM2"/>
    <property type="match status" value="1"/>
</dbReference>
<dbReference type="AlphaFoldDB" id="A0A4U5NR01"/>
<feature type="transmembrane region" description="Helical" evidence="5">
    <location>
        <begin position="271"/>
        <end position="295"/>
    </location>
</feature>
<feature type="transmembrane region" description="Helical" evidence="5">
    <location>
        <begin position="230"/>
        <end position="251"/>
    </location>
</feature>
<comment type="subunit">
    <text evidence="5">Component of the dolichol-phosphate mannose (DPM) synthase complex.</text>
</comment>
<evidence type="ECO:0000256" key="6">
    <source>
        <dbReference type="SAM" id="MobiDB-lite"/>
    </source>
</evidence>
<evidence type="ECO:0000256" key="4">
    <source>
        <dbReference type="ARBA" id="ARBA00023136"/>
    </source>
</evidence>
<comment type="pathway">
    <text evidence="5">Protein modification; protein glycosylation.</text>
</comment>
<gene>
    <name evidence="7" type="ORF">D5086_0000245940</name>
</gene>
<dbReference type="InterPro" id="IPR009914">
    <property type="entry name" value="DPM2"/>
</dbReference>
<dbReference type="UniPathway" id="UPA00378"/>
<comment type="subcellular location">
    <subcellularLocation>
        <location evidence="5">Endoplasmic reticulum membrane</location>
        <topology evidence="5">Multi-pass membrane protein</topology>
    </subcellularLocation>
    <subcellularLocation>
        <location evidence="1">Membrane</location>
        <topology evidence="1">Multi-pass membrane protein</topology>
    </subcellularLocation>
</comment>